<evidence type="ECO:0000256" key="3">
    <source>
        <dbReference type="ARBA" id="ARBA00022475"/>
    </source>
</evidence>
<evidence type="ECO:0000256" key="4">
    <source>
        <dbReference type="ARBA" id="ARBA00022692"/>
    </source>
</evidence>
<dbReference type="AlphaFoldDB" id="A0A8J3I7P0"/>
<evidence type="ECO:0000313" key="9">
    <source>
        <dbReference type="EMBL" id="GHO51059.1"/>
    </source>
</evidence>
<evidence type="ECO:0000256" key="7">
    <source>
        <dbReference type="RuleBase" id="RU363032"/>
    </source>
</evidence>
<dbReference type="GO" id="GO:0005886">
    <property type="term" value="C:plasma membrane"/>
    <property type="evidence" value="ECO:0007669"/>
    <property type="project" value="UniProtKB-SubCell"/>
</dbReference>
<evidence type="ECO:0000259" key="8">
    <source>
        <dbReference type="PROSITE" id="PS50928"/>
    </source>
</evidence>
<evidence type="ECO:0000256" key="5">
    <source>
        <dbReference type="ARBA" id="ARBA00022989"/>
    </source>
</evidence>
<protein>
    <submittedName>
        <fullName evidence="9">ABC transporter permease</fullName>
    </submittedName>
</protein>
<feature type="transmembrane region" description="Helical" evidence="7">
    <location>
        <begin position="208"/>
        <end position="229"/>
    </location>
</feature>
<keyword evidence="6 7" id="KW-0472">Membrane</keyword>
<dbReference type="Proteomes" id="UP000612362">
    <property type="component" value="Unassembled WGS sequence"/>
</dbReference>
<dbReference type="Gene3D" id="1.10.3720.10">
    <property type="entry name" value="MetI-like"/>
    <property type="match status" value="1"/>
</dbReference>
<keyword evidence="5 7" id="KW-1133">Transmembrane helix</keyword>
<dbReference type="RefSeq" id="WP_220200006.1">
    <property type="nucleotide sequence ID" value="NZ_BNJF01000010.1"/>
</dbReference>
<reference evidence="9" key="1">
    <citation type="submission" date="2020-10" db="EMBL/GenBank/DDBJ databases">
        <title>Taxonomic study of unclassified bacteria belonging to the class Ktedonobacteria.</title>
        <authorList>
            <person name="Yabe S."/>
            <person name="Wang C.M."/>
            <person name="Zheng Y."/>
            <person name="Sakai Y."/>
            <person name="Cavaletti L."/>
            <person name="Monciardini P."/>
            <person name="Donadio S."/>
        </authorList>
    </citation>
    <scope>NUCLEOTIDE SEQUENCE</scope>
    <source>
        <strain evidence="9">SOSP1-1</strain>
    </source>
</reference>
<dbReference type="InterPro" id="IPR000515">
    <property type="entry name" value="MetI-like"/>
</dbReference>
<dbReference type="PROSITE" id="PS50928">
    <property type="entry name" value="ABC_TM1"/>
    <property type="match status" value="1"/>
</dbReference>
<evidence type="ECO:0000256" key="1">
    <source>
        <dbReference type="ARBA" id="ARBA00004651"/>
    </source>
</evidence>
<comment type="similarity">
    <text evidence="7">Belongs to the binding-protein-dependent transport system permease family.</text>
</comment>
<feature type="transmembrane region" description="Helical" evidence="7">
    <location>
        <begin position="134"/>
        <end position="152"/>
    </location>
</feature>
<dbReference type="Pfam" id="PF12911">
    <property type="entry name" value="OppC_N"/>
    <property type="match status" value="1"/>
</dbReference>
<keyword evidence="4 7" id="KW-0812">Transmembrane</keyword>
<sequence length="307" mass="33013">MSASTNLENNLALEANEKARKRFIQARKAFAHDPRWWCGAILIAFVLAAIAAPLISPYPPTLYNPTHAAEGPSAAHWLGTDALGRDQLSRIIFGTRISLSVAAITILLGGICGTLLGIIAAYSRGWIDQIISMIVDALLAFPSLVLALALVAALGPSIINLIIALAVVRIPIYARIARGQTLQIAAQDYVAAAHVSGTPTWKILWRHILPNIFSPLLVQATISISFAILDESVLSFLGLGVQPPTPEWGAMVNDAQQYLRTNPWMMVGPALTIIVVLVSLNLFGDAVRDQLDPRTQTQVSETATTKS</sequence>
<dbReference type="EMBL" id="BNJF01000010">
    <property type="protein sequence ID" value="GHO51059.1"/>
    <property type="molecule type" value="Genomic_DNA"/>
</dbReference>
<keyword evidence="2 7" id="KW-0813">Transport</keyword>
<keyword evidence="10" id="KW-1185">Reference proteome</keyword>
<feature type="transmembrane region" description="Helical" evidence="7">
    <location>
        <begin position="264"/>
        <end position="284"/>
    </location>
</feature>
<comment type="subcellular location">
    <subcellularLocation>
        <location evidence="1 7">Cell membrane</location>
        <topology evidence="1 7">Multi-pass membrane protein</topology>
    </subcellularLocation>
</comment>
<gene>
    <name evidence="9" type="ORF">KSX_92220</name>
</gene>
<feature type="transmembrane region" description="Helical" evidence="7">
    <location>
        <begin position="36"/>
        <end position="55"/>
    </location>
</feature>
<evidence type="ECO:0000256" key="6">
    <source>
        <dbReference type="ARBA" id="ARBA00023136"/>
    </source>
</evidence>
<name>A0A8J3I7P0_9CHLR</name>
<dbReference type="InterPro" id="IPR025966">
    <property type="entry name" value="OppC_N"/>
</dbReference>
<dbReference type="InterPro" id="IPR035906">
    <property type="entry name" value="MetI-like_sf"/>
</dbReference>
<dbReference type="GO" id="GO:0055085">
    <property type="term" value="P:transmembrane transport"/>
    <property type="evidence" value="ECO:0007669"/>
    <property type="project" value="InterPro"/>
</dbReference>
<dbReference type="Pfam" id="PF00528">
    <property type="entry name" value="BPD_transp_1"/>
    <property type="match status" value="1"/>
</dbReference>
<comment type="caution">
    <text evidence="9">The sequence shown here is derived from an EMBL/GenBank/DDBJ whole genome shotgun (WGS) entry which is preliminary data.</text>
</comment>
<feature type="transmembrane region" description="Helical" evidence="7">
    <location>
        <begin position="97"/>
        <end position="122"/>
    </location>
</feature>
<proteinExistence type="inferred from homology"/>
<organism evidence="9 10">
    <name type="scientific">Ktedonospora formicarum</name>
    <dbReference type="NCBI Taxonomy" id="2778364"/>
    <lineage>
        <taxon>Bacteria</taxon>
        <taxon>Bacillati</taxon>
        <taxon>Chloroflexota</taxon>
        <taxon>Ktedonobacteria</taxon>
        <taxon>Ktedonobacterales</taxon>
        <taxon>Ktedonobacteraceae</taxon>
        <taxon>Ktedonospora</taxon>
    </lineage>
</organism>
<dbReference type="PANTHER" id="PTHR43386:SF25">
    <property type="entry name" value="PEPTIDE ABC TRANSPORTER PERMEASE PROTEIN"/>
    <property type="match status" value="1"/>
</dbReference>
<evidence type="ECO:0000313" key="10">
    <source>
        <dbReference type="Proteomes" id="UP000612362"/>
    </source>
</evidence>
<accession>A0A8J3I7P0</accession>
<evidence type="ECO:0000256" key="2">
    <source>
        <dbReference type="ARBA" id="ARBA00022448"/>
    </source>
</evidence>
<dbReference type="SUPFAM" id="SSF161098">
    <property type="entry name" value="MetI-like"/>
    <property type="match status" value="1"/>
</dbReference>
<feature type="transmembrane region" description="Helical" evidence="7">
    <location>
        <begin position="158"/>
        <end position="176"/>
    </location>
</feature>
<dbReference type="CDD" id="cd06261">
    <property type="entry name" value="TM_PBP2"/>
    <property type="match status" value="1"/>
</dbReference>
<keyword evidence="3" id="KW-1003">Cell membrane</keyword>
<dbReference type="PANTHER" id="PTHR43386">
    <property type="entry name" value="OLIGOPEPTIDE TRANSPORT SYSTEM PERMEASE PROTEIN APPC"/>
    <property type="match status" value="1"/>
</dbReference>
<feature type="domain" description="ABC transmembrane type-1" evidence="8">
    <location>
        <begin position="95"/>
        <end position="284"/>
    </location>
</feature>
<dbReference type="InterPro" id="IPR050366">
    <property type="entry name" value="BP-dependent_transpt_permease"/>
</dbReference>